<proteinExistence type="predicted"/>
<reference evidence="2" key="1">
    <citation type="submission" date="2023-06" db="EMBL/GenBank/DDBJ databases">
        <authorList>
            <person name="Kurt Z."/>
        </authorList>
    </citation>
    <scope>NUCLEOTIDE SEQUENCE</scope>
</reference>
<accession>A0AA86QM24</accession>
<name>A0AA86QM24_9EUKA</name>
<comment type="caution">
    <text evidence="2">The sequence shown here is derived from an EMBL/GenBank/DDBJ whole genome shotgun (WGS) entry which is preliminary data.</text>
</comment>
<keyword evidence="1" id="KW-0472">Membrane</keyword>
<reference evidence="3 4" key="2">
    <citation type="submission" date="2024-07" db="EMBL/GenBank/DDBJ databases">
        <authorList>
            <person name="Akdeniz Z."/>
        </authorList>
    </citation>
    <scope>NUCLEOTIDE SEQUENCE [LARGE SCALE GENOMIC DNA]</scope>
</reference>
<keyword evidence="4" id="KW-1185">Reference proteome</keyword>
<keyword evidence="1" id="KW-1133">Transmembrane helix</keyword>
<keyword evidence="1" id="KW-0812">Transmembrane</keyword>
<evidence type="ECO:0000313" key="2">
    <source>
        <dbReference type="EMBL" id="CAI9960788.1"/>
    </source>
</evidence>
<dbReference type="Proteomes" id="UP001642409">
    <property type="component" value="Unassembled WGS sequence"/>
</dbReference>
<evidence type="ECO:0000313" key="3">
    <source>
        <dbReference type="EMBL" id="CAL6038868.1"/>
    </source>
</evidence>
<gene>
    <name evidence="3" type="ORF">HINF_LOCUS37579</name>
    <name evidence="2" type="ORF">HINF_LOCUS48433</name>
</gene>
<dbReference type="EMBL" id="CATOUU010000934">
    <property type="protein sequence ID" value="CAI9960788.1"/>
    <property type="molecule type" value="Genomic_DNA"/>
</dbReference>
<protein>
    <submittedName>
        <fullName evidence="3">Hypothetical_protein</fullName>
    </submittedName>
</protein>
<sequence length="111" mass="12605">MIGDKGYQGMQKVNSHFLLPIKEKQGGLSQAEKNYNTSFSKVRLVVEHKLPSSRLLNYFLHLIMSTQSVTPQKITNYVSLIAEVLLFYFLTTLLNGQQVHSNQKATCRSKS</sequence>
<organism evidence="2">
    <name type="scientific">Hexamita inflata</name>
    <dbReference type="NCBI Taxonomy" id="28002"/>
    <lineage>
        <taxon>Eukaryota</taxon>
        <taxon>Metamonada</taxon>
        <taxon>Diplomonadida</taxon>
        <taxon>Hexamitidae</taxon>
        <taxon>Hexamitinae</taxon>
        <taxon>Hexamita</taxon>
    </lineage>
</organism>
<evidence type="ECO:0000256" key="1">
    <source>
        <dbReference type="SAM" id="Phobius"/>
    </source>
</evidence>
<dbReference type="EMBL" id="CAXDID020000140">
    <property type="protein sequence ID" value="CAL6038868.1"/>
    <property type="molecule type" value="Genomic_DNA"/>
</dbReference>
<evidence type="ECO:0000313" key="4">
    <source>
        <dbReference type="Proteomes" id="UP001642409"/>
    </source>
</evidence>
<dbReference type="AlphaFoldDB" id="A0AA86QM24"/>
<feature type="transmembrane region" description="Helical" evidence="1">
    <location>
        <begin position="74"/>
        <end position="94"/>
    </location>
</feature>